<feature type="non-terminal residue" evidence="2">
    <location>
        <position position="1"/>
    </location>
</feature>
<evidence type="ECO:0000256" key="1">
    <source>
        <dbReference type="SAM" id="MobiDB-lite"/>
    </source>
</evidence>
<sequence length="138" mass="14327">PMRGLSTTPPGILHVFPSQSANPIPIQLITIPDSPAYKVVQLSSSPSPLIRLPLPNTSAMPTYIFVPAPSPTCKRQVPPLSPVDGAVAPVLMSSFQPGSMSDTASKAMSPPAAPPSSPTNEISPCKEAPKSPPEVEIP</sequence>
<feature type="compositionally biased region" description="Polar residues" evidence="1">
    <location>
        <begin position="93"/>
        <end position="103"/>
    </location>
</feature>
<gene>
    <name evidence="2" type="ORF">CHARACLAT_023105</name>
</gene>
<protein>
    <submittedName>
        <fullName evidence="2">Uncharacterized protein</fullName>
    </submittedName>
</protein>
<accession>A0ABU7EZ66</accession>
<feature type="region of interest" description="Disordered" evidence="1">
    <location>
        <begin position="93"/>
        <end position="138"/>
    </location>
</feature>
<name>A0ABU7EZ66_9TELE</name>
<organism evidence="2 3">
    <name type="scientific">Characodon lateralis</name>
    <dbReference type="NCBI Taxonomy" id="208331"/>
    <lineage>
        <taxon>Eukaryota</taxon>
        <taxon>Metazoa</taxon>
        <taxon>Chordata</taxon>
        <taxon>Craniata</taxon>
        <taxon>Vertebrata</taxon>
        <taxon>Euteleostomi</taxon>
        <taxon>Actinopterygii</taxon>
        <taxon>Neopterygii</taxon>
        <taxon>Teleostei</taxon>
        <taxon>Neoteleostei</taxon>
        <taxon>Acanthomorphata</taxon>
        <taxon>Ovalentaria</taxon>
        <taxon>Atherinomorphae</taxon>
        <taxon>Cyprinodontiformes</taxon>
        <taxon>Goodeidae</taxon>
        <taxon>Characodon</taxon>
    </lineage>
</organism>
<keyword evidence="3" id="KW-1185">Reference proteome</keyword>
<dbReference type="Proteomes" id="UP001352852">
    <property type="component" value="Unassembled WGS sequence"/>
</dbReference>
<comment type="caution">
    <text evidence="2">The sequence shown here is derived from an EMBL/GenBank/DDBJ whole genome shotgun (WGS) entry which is preliminary data.</text>
</comment>
<feature type="non-terminal residue" evidence="2">
    <location>
        <position position="138"/>
    </location>
</feature>
<reference evidence="2 3" key="1">
    <citation type="submission" date="2021-06" db="EMBL/GenBank/DDBJ databases">
        <authorList>
            <person name="Palmer J.M."/>
        </authorList>
    </citation>
    <scope>NUCLEOTIDE SEQUENCE [LARGE SCALE GENOMIC DNA]</scope>
    <source>
        <strain evidence="2 3">CL_MEX2019</strain>
        <tissue evidence="2">Muscle</tissue>
    </source>
</reference>
<evidence type="ECO:0000313" key="2">
    <source>
        <dbReference type="EMBL" id="MED6291390.1"/>
    </source>
</evidence>
<proteinExistence type="predicted"/>
<dbReference type="EMBL" id="JAHUTJ010067992">
    <property type="protein sequence ID" value="MED6291390.1"/>
    <property type="molecule type" value="Genomic_DNA"/>
</dbReference>
<evidence type="ECO:0000313" key="3">
    <source>
        <dbReference type="Proteomes" id="UP001352852"/>
    </source>
</evidence>